<name>A0A9Q9BL95_9STAP</name>
<dbReference type="GO" id="GO:0005524">
    <property type="term" value="F:ATP binding"/>
    <property type="evidence" value="ECO:0007669"/>
    <property type="project" value="InterPro"/>
</dbReference>
<dbReference type="PANTHER" id="PTHR47396:SF1">
    <property type="entry name" value="ATP-DEPENDENT HELICASE IRC3-RELATED"/>
    <property type="match status" value="1"/>
</dbReference>
<feature type="domain" description="Helicase C-terminal" evidence="2">
    <location>
        <begin position="516"/>
        <end position="678"/>
    </location>
</feature>
<organism evidence="3 4">
    <name type="scientific">Macrococcus equipercicus</name>
    <dbReference type="NCBI Taxonomy" id="69967"/>
    <lineage>
        <taxon>Bacteria</taxon>
        <taxon>Bacillati</taxon>
        <taxon>Bacillota</taxon>
        <taxon>Bacilli</taxon>
        <taxon>Bacillales</taxon>
        <taxon>Staphylococcaceae</taxon>
        <taxon>Macrococcus</taxon>
    </lineage>
</organism>
<evidence type="ECO:0000259" key="1">
    <source>
        <dbReference type="PROSITE" id="PS51192"/>
    </source>
</evidence>
<dbReference type="InterPro" id="IPR001650">
    <property type="entry name" value="Helicase_C-like"/>
</dbReference>
<dbReference type="SUPFAM" id="SSF56024">
    <property type="entry name" value="Phospholipase D/nuclease"/>
    <property type="match status" value="1"/>
</dbReference>
<dbReference type="SUPFAM" id="SSF52540">
    <property type="entry name" value="P-loop containing nucleoside triphosphate hydrolases"/>
    <property type="match status" value="1"/>
</dbReference>
<dbReference type="InterPro" id="IPR025202">
    <property type="entry name" value="PLD-like_dom"/>
</dbReference>
<dbReference type="CDD" id="cd18032">
    <property type="entry name" value="DEXHc_RE_I_III_res"/>
    <property type="match status" value="1"/>
</dbReference>
<gene>
    <name evidence="3" type="ORF">KFV11_08240</name>
</gene>
<dbReference type="InterPro" id="IPR027417">
    <property type="entry name" value="P-loop_NTPase"/>
</dbReference>
<evidence type="ECO:0000313" key="4">
    <source>
        <dbReference type="Proteomes" id="UP001057381"/>
    </source>
</evidence>
<dbReference type="AlphaFoldDB" id="A0A9Q9BL95"/>
<dbReference type="REBASE" id="643083">
    <property type="entry name" value="Meq143OLORF8240P"/>
</dbReference>
<dbReference type="RefSeq" id="WP_254249677.1">
    <property type="nucleotide sequence ID" value="NZ_CP073809.1"/>
</dbReference>
<reference evidence="3" key="1">
    <citation type="submission" date="2021-04" db="EMBL/GenBank/DDBJ databases">
        <title>Complete Genome Sequences of Macrococcus spp. from dog and cattle.</title>
        <authorList>
            <person name="Schwendener S."/>
            <person name="Perreten V."/>
        </authorList>
    </citation>
    <scope>NUCLEOTIDE SEQUENCE</scope>
    <source>
        <strain evidence="3">Epi0143-OL</strain>
    </source>
</reference>
<dbReference type="Proteomes" id="UP001057381">
    <property type="component" value="Chromosome"/>
</dbReference>
<dbReference type="Gene3D" id="3.30.870.10">
    <property type="entry name" value="Endonuclease Chain A"/>
    <property type="match status" value="1"/>
</dbReference>
<sequence length="1047" mass="121472">MEQNFKDHLLETPADYKVNPEQILINNKLLTKEESIQYFLNSYEQKVSQELSEYLDQSSIELAEYISNRTSQSIKSIPFRLSLYGNKSIEKYRHELTNDFQLLESKLITNDHQSGNYLINHLKNELLTCDSFDIIVSFIRGSGLNMLVNTLNILREIGIQGRIITSTYMNVTEPKALSTLLNYSNIKVKVYQSSKATDSFHTKAYVFHRKNHLSSVIVGSSNISAAALKTGEEWNIRTFEKASDSIYLKMMNRFNKLWSDDKTKEVNEEFIKKYANYMDNGKVIRPYINSFNISKTENLTNEIKPNSMQKTAIENLLNSITKGHKRGLAIAATGTGKTYLSAMCAQQVEPENVLFIAHRIELLEGAIRTFKNIFKDEPVENFVIYKGPNREFSKFTFASVQSLANDVDNLDPQLFDFIIIDEFHHATASTYMKIIDHLQPNFLLGLTATPERTDNGDIYGLAEYNIIVDVRLKHALESELLVPFQYYGISDNTVDFAINKGINEKDIIKLLSTNTRVDFVIEKMSQYTLSGSMKGLAFCQNKEHAKYMNEEFLKRGFNSQVLTSENSDIERLAAIRKLEDEEDPLEIIFIVDLFNEGIDIPKVNLVLFLRPTESAIIFTQQLGRGLRKFEGKEYLTVLDFVTNDRKSYLVPIALSGNKEFGGKEKLKSLVENNFNNLSENVHIEMDYKTKERILKAIDQQDFMSSEFIKKEIKQFLEVVRIETKQAEKKLSILDFYNFEDAPNLSIVFKGTYQSLPALNKAIKEARAIDEKILKEPITKWLFEELTKLIPIKRLYDILSILLVLKNQAISLDDIQKFIEHTFSISLNQQARTKIELAMKRTSKLQYQKQMVFNWNEEEQILENPIVLDNDIIRELDDYLSFVVASYQQEIDVKLLNQEEELELYKEYSRIEVAALVGFDKDLSSWRDGVKQYKGNHYLFVNLEKDQNNVEEHLLYDDYFISSEYFHWQSQNKTSQQSPTGQQYINHKRDNHKIHLFVRRKNTEDKRTLPFYYVGQVDFVSAKGNNPISIVWKLQQPVPKEILNELEY</sequence>
<feature type="domain" description="Helicase ATP-binding" evidence="1">
    <location>
        <begin position="318"/>
        <end position="468"/>
    </location>
</feature>
<dbReference type="Pfam" id="PF11907">
    <property type="entry name" value="DUF3427"/>
    <property type="match status" value="1"/>
</dbReference>
<dbReference type="SMART" id="SM00487">
    <property type="entry name" value="DEXDc"/>
    <property type="match status" value="1"/>
</dbReference>
<dbReference type="GO" id="GO:0003677">
    <property type="term" value="F:DNA binding"/>
    <property type="evidence" value="ECO:0007669"/>
    <property type="project" value="InterPro"/>
</dbReference>
<dbReference type="Pfam" id="PF13091">
    <property type="entry name" value="PLDc_2"/>
    <property type="match status" value="1"/>
</dbReference>
<evidence type="ECO:0000259" key="2">
    <source>
        <dbReference type="PROSITE" id="PS51194"/>
    </source>
</evidence>
<protein>
    <submittedName>
        <fullName evidence="3">DUF3427 domain-containing protein</fullName>
    </submittedName>
</protein>
<dbReference type="InterPro" id="IPR006935">
    <property type="entry name" value="Helicase/UvrB_N"/>
</dbReference>
<dbReference type="PROSITE" id="PS51192">
    <property type="entry name" value="HELICASE_ATP_BIND_1"/>
    <property type="match status" value="1"/>
</dbReference>
<dbReference type="InterPro" id="IPR050742">
    <property type="entry name" value="Helicase_Restrict-Modif_Enz"/>
</dbReference>
<dbReference type="Pfam" id="PF04851">
    <property type="entry name" value="ResIII"/>
    <property type="match status" value="1"/>
</dbReference>
<dbReference type="EMBL" id="CP073809">
    <property type="protein sequence ID" value="UTH13250.1"/>
    <property type="molecule type" value="Genomic_DNA"/>
</dbReference>
<dbReference type="GO" id="GO:0016787">
    <property type="term" value="F:hydrolase activity"/>
    <property type="evidence" value="ECO:0007669"/>
    <property type="project" value="InterPro"/>
</dbReference>
<dbReference type="PANTHER" id="PTHR47396">
    <property type="entry name" value="TYPE I RESTRICTION ENZYME ECOKI R PROTEIN"/>
    <property type="match status" value="1"/>
</dbReference>
<proteinExistence type="predicted"/>
<dbReference type="Pfam" id="PF00271">
    <property type="entry name" value="Helicase_C"/>
    <property type="match status" value="1"/>
</dbReference>
<dbReference type="PROSITE" id="PS51194">
    <property type="entry name" value="HELICASE_CTER"/>
    <property type="match status" value="1"/>
</dbReference>
<dbReference type="Gene3D" id="3.40.50.300">
    <property type="entry name" value="P-loop containing nucleotide triphosphate hydrolases"/>
    <property type="match status" value="2"/>
</dbReference>
<dbReference type="KEGG" id="mequ:KFV11_08240"/>
<dbReference type="CDD" id="cd18799">
    <property type="entry name" value="SF2_C_EcoAI-like"/>
    <property type="match status" value="1"/>
</dbReference>
<dbReference type="InterPro" id="IPR014001">
    <property type="entry name" value="Helicase_ATP-bd"/>
</dbReference>
<accession>A0A9Q9BL95</accession>
<evidence type="ECO:0000313" key="3">
    <source>
        <dbReference type="EMBL" id="UTH13250.1"/>
    </source>
</evidence>
<dbReference type="GO" id="GO:0005829">
    <property type="term" value="C:cytosol"/>
    <property type="evidence" value="ECO:0007669"/>
    <property type="project" value="TreeGrafter"/>
</dbReference>
<dbReference type="InterPro" id="IPR021835">
    <property type="entry name" value="DUF3427"/>
</dbReference>
<dbReference type="SMART" id="SM00490">
    <property type="entry name" value="HELICc"/>
    <property type="match status" value="1"/>
</dbReference>